<proteinExistence type="predicted"/>
<dbReference type="Proteomes" id="UP000233551">
    <property type="component" value="Unassembled WGS sequence"/>
</dbReference>
<protein>
    <recommendedName>
        <fullName evidence="3">DUF4283 domain-containing protein</fullName>
    </recommendedName>
</protein>
<keyword evidence="2" id="KW-1185">Reference proteome</keyword>
<organism evidence="1 2">
    <name type="scientific">Punica granatum</name>
    <name type="common">Pomegranate</name>
    <dbReference type="NCBI Taxonomy" id="22663"/>
    <lineage>
        <taxon>Eukaryota</taxon>
        <taxon>Viridiplantae</taxon>
        <taxon>Streptophyta</taxon>
        <taxon>Embryophyta</taxon>
        <taxon>Tracheophyta</taxon>
        <taxon>Spermatophyta</taxon>
        <taxon>Magnoliopsida</taxon>
        <taxon>eudicotyledons</taxon>
        <taxon>Gunneridae</taxon>
        <taxon>Pentapetalae</taxon>
        <taxon>rosids</taxon>
        <taxon>malvids</taxon>
        <taxon>Myrtales</taxon>
        <taxon>Lythraceae</taxon>
        <taxon>Punica</taxon>
    </lineage>
</organism>
<evidence type="ECO:0000313" key="1">
    <source>
        <dbReference type="EMBL" id="PKI75217.1"/>
    </source>
</evidence>
<name>A0A2I0L3D6_PUNGR</name>
<accession>A0A2I0L3D6</accession>
<dbReference type="EMBL" id="PGOL01000181">
    <property type="protein sequence ID" value="PKI75217.1"/>
    <property type="molecule type" value="Genomic_DNA"/>
</dbReference>
<dbReference type="AlphaFoldDB" id="A0A2I0L3D6"/>
<gene>
    <name evidence="1" type="ORF">CRG98_004368</name>
</gene>
<evidence type="ECO:0008006" key="3">
    <source>
        <dbReference type="Google" id="ProtNLM"/>
    </source>
</evidence>
<reference evidence="1 2" key="1">
    <citation type="submission" date="2017-11" db="EMBL/GenBank/DDBJ databases">
        <title>De-novo sequencing of pomegranate (Punica granatum L.) genome.</title>
        <authorList>
            <person name="Akparov Z."/>
            <person name="Amiraslanov A."/>
            <person name="Hajiyeva S."/>
            <person name="Abbasov M."/>
            <person name="Kaur K."/>
            <person name="Hamwieh A."/>
            <person name="Solovyev V."/>
            <person name="Salamov A."/>
            <person name="Braich B."/>
            <person name="Kosarev P."/>
            <person name="Mahmoud A."/>
            <person name="Hajiyev E."/>
            <person name="Babayeva S."/>
            <person name="Izzatullayeva V."/>
            <person name="Mammadov A."/>
            <person name="Mammadov A."/>
            <person name="Sharifova S."/>
            <person name="Ojaghi J."/>
            <person name="Eynullazada K."/>
            <person name="Bayramov B."/>
            <person name="Abdulazimova A."/>
            <person name="Shahmuradov I."/>
        </authorList>
    </citation>
    <scope>NUCLEOTIDE SEQUENCE [LARGE SCALE GENOMIC DNA]</scope>
    <source>
        <strain evidence="2">cv. AG2017</strain>
        <tissue evidence="1">Leaf</tissue>
    </source>
</reference>
<evidence type="ECO:0000313" key="2">
    <source>
        <dbReference type="Proteomes" id="UP000233551"/>
    </source>
</evidence>
<comment type="caution">
    <text evidence="1">The sequence shown here is derived from an EMBL/GenBank/DDBJ whole genome shotgun (WGS) entry which is preliminary data.</text>
</comment>
<sequence>MADEVGQESESTFLWTGQHPTLATMRNLIRRMHESCAGLVHSLHLGTDSQIQIALVGLAVSQSNDFFLVKFANMEDGAVAIRDGPWTPLMHYIIIRECVPNFNKAKLQFGLELLLSQWDTIMKRV</sequence>